<feature type="compositionally biased region" description="Low complexity" evidence="7">
    <location>
        <begin position="318"/>
        <end position="339"/>
    </location>
</feature>
<evidence type="ECO:0000259" key="10">
    <source>
        <dbReference type="PROSITE" id="PS50217"/>
    </source>
</evidence>
<dbReference type="Pfam" id="PF00170">
    <property type="entry name" value="bZIP_1"/>
    <property type="match status" value="1"/>
</dbReference>
<keyword evidence="8" id="KW-0812">Transmembrane</keyword>
<dbReference type="PANTHER" id="PTHR46004:SF3">
    <property type="entry name" value="CYCLIC AMP RESPONSE ELEMENT-BINDING PROTEIN A"/>
    <property type="match status" value="1"/>
</dbReference>
<reference evidence="11" key="1">
    <citation type="submission" date="2021-02" db="EMBL/GenBank/DDBJ databases">
        <authorList>
            <person name="Nowell W R."/>
        </authorList>
    </citation>
    <scope>NUCLEOTIDE SEQUENCE</scope>
</reference>
<evidence type="ECO:0000256" key="1">
    <source>
        <dbReference type="ARBA" id="ARBA00004123"/>
    </source>
</evidence>
<feature type="region of interest" description="Disordered" evidence="7">
    <location>
        <begin position="306"/>
        <end position="341"/>
    </location>
</feature>
<dbReference type="GO" id="GO:0035497">
    <property type="term" value="F:cAMP response element binding"/>
    <property type="evidence" value="ECO:0007669"/>
    <property type="project" value="TreeGrafter"/>
</dbReference>
<evidence type="ECO:0000256" key="8">
    <source>
        <dbReference type="SAM" id="Phobius"/>
    </source>
</evidence>
<keyword evidence="12" id="KW-1185">Reference proteome</keyword>
<evidence type="ECO:0000256" key="9">
    <source>
        <dbReference type="SAM" id="SignalP"/>
    </source>
</evidence>
<keyword evidence="5" id="KW-0539">Nucleus</keyword>
<keyword evidence="2" id="KW-0805">Transcription regulation</keyword>
<dbReference type="GO" id="GO:0000981">
    <property type="term" value="F:DNA-binding transcription factor activity, RNA polymerase II-specific"/>
    <property type="evidence" value="ECO:0007669"/>
    <property type="project" value="TreeGrafter"/>
</dbReference>
<feature type="domain" description="BZIP" evidence="10">
    <location>
        <begin position="387"/>
        <end position="450"/>
    </location>
</feature>
<name>A0A814K1J5_9BILA</name>
<feature type="coiled-coil region" evidence="6">
    <location>
        <begin position="412"/>
        <end position="456"/>
    </location>
</feature>
<dbReference type="AlphaFoldDB" id="A0A814K1J5"/>
<dbReference type="SUPFAM" id="SSF57959">
    <property type="entry name" value="Leucine zipper domain"/>
    <property type="match status" value="1"/>
</dbReference>
<dbReference type="Proteomes" id="UP000663870">
    <property type="component" value="Unassembled WGS sequence"/>
</dbReference>
<sequence>MRSFFIGLFFLLIVSYWAHIFLTREIHTNELATVIIDNSPIDNGICECRCCLLSGTMCETIIRYSISFKKNFSCDLCTNEYCTMNINETEQCEWMHTMKANCYQYESRQKSLSSFVNLLSFLFVYKAHIFKSIKMMMETVCDPYDILFGDPKSPTSNGLLFTNEVTLSDFNNDPLSISPILNTIDNAEYSEDQFDPVAFDAFLNDFLSSEPSLFIEQSIDLPLTSFESEPTTREIGTDPMEPVPTTRPITITTTNINQLTKTPIILIQTSNKTANGNSLRIESVPWTTTVPTEIYNLQFDPSSSTINDYPMEDILPLTPSTSSESPDETSSNSPDSSDNAYSKMLTNFDNLPSTGPLVLTNEELKLIKQEGYQVPTKLPLNKTEEKILKKIRRKIKNKISAQESRRKKKEYVDALEKQITKYVDENNALKERMATIEKDQKKLAQERDLLRSMINKGLPGPSTALMVFAVFFAVVFGIWAPVTNKSLNEDRSLSLENALLPSSNYQSAFTSSRKSLLEQQESTHSNYVTDNYKSRVLLSIDEHDNHHHHHGPYLPSKNKYQSTFQQQTAAPGYTYPNTVEKYMNKKLNSEQFIEKIHNDNYNLKRSFIDESSSMVHAQEPTYKKIRSNYHVNENFVVIEETNGEKDNVLNESKPVKIIRVERTIPAIGNDTLKLAQHRVNK</sequence>
<keyword evidence="8" id="KW-0472">Membrane</keyword>
<comment type="subcellular location">
    <subcellularLocation>
        <location evidence="1">Nucleus</location>
    </subcellularLocation>
</comment>
<keyword evidence="4" id="KW-0804">Transcription</keyword>
<evidence type="ECO:0000256" key="6">
    <source>
        <dbReference type="SAM" id="Coils"/>
    </source>
</evidence>
<dbReference type="PROSITE" id="PS50217">
    <property type="entry name" value="BZIP"/>
    <property type="match status" value="1"/>
</dbReference>
<dbReference type="PANTHER" id="PTHR46004">
    <property type="entry name" value="CYCLIC AMP RESPONSE ELEMENT-BINDING PROTEIN A"/>
    <property type="match status" value="1"/>
</dbReference>
<feature type="signal peptide" evidence="9">
    <location>
        <begin position="1"/>
        <end position="18"/>
    </location>
</feature>
<feature type="chain" id="PRO_5032840718" description="BZIP domain-containing protein" evidence="9">
    <location>
        <begin position="19"/>
        <end position="681"/>
    </location>
</feature>
<gene>
    <name evidence="11" type="ORF">JXQ802_LOCUS16370</name>
</gene>
<accession>A0A814K1J5</accession>
<keyword evidence="6" id="KW-0175">Coiled coil</keyword>
<keyword evidence="3" id="KW-0238">DNA-binding</keyword>
<evidence type="ECO:0000256" key="2">
    <source>
        <dbReference type="ARBA" id="ARBA00023015"/>
    </source>
</evidence>
<organism evidence="11 12">
    <name type="scientific">Rotaria sordida</name>
    <dbReference type="NCBI Taxonomy" id="392033"/>
    <lineage>
        <taxon>Eukaryota</taxon>
        <taxon>Metazoa</taxon>
        <taxon>Spiralia</taxon>
        <taxon>Gnathifera</taxon>
        <taxon>Rotifera</taxon>
        <taxon>Eurotatoria</taxon>
        <taxon>Bdelloidea</taxon>
        <taxon>Philodinida</taxon>
        <taxon>Philodinidae</taxon>
        <taxon>Rotaria</taxon>
    </lineage>
</organism>
<keyword evidence="8" id="KW-1133">Transmembrane helix</keyword>
<dbReference type="Gene3D" id="1.20.5.170">
    <property type="match status" value="1"/>
</dbReference>
<dbReference type="SMART" id="SM00338">
    <property type="entry name" value="BRLZ"/>
    <property type="match status" value="1"/>
</dbReference>
<evidence type="ECO:0000256" key="3">
    <source>
        <dbReference type="ARBA" id="ARBA00023125"/>
    </source>
</evidence>
<evidence type="ECO:0000256" key="5">
    <source>
        <dbReference type="ARBA" id="ARBA00023242"/>
    </source>
</evidence>
<evidence type="ECO:0000256" key="7">
    <source>
        <dbReference type="SAM" id="MobiDB-lite"/>
    </source>
</evidence>
<protein>
    <recommendedName>
        <fullName evidence="10">BZIP domain-containing protein</fullName>
    </recommendedName>
</protein>
<dbReference type="InterPro" id="IPR046347">
    <property type="entry name" value="bZIP_sf"/>
</dbReference>
<dbReference type="EMBL" id="CAJNOL010000395">
    <property type="protein sequence ID" value="CAF1045433.1"/>
    <property type="molecule type" value="Genomic_DNA"/>
</dbReference>
<evidence type="ECO:0000313" key="11">
    <source>
        <dbReference type="EMBL" id="CAF1045433.1"/>
    </source>
</evidence>
<dbReference type="GO" id="GO:0005634">
    <property type="term" value="C:nucleus"/>
    <property type="evidence" value="ECO:0007669"/>
    <property type="project" value="UniProtKB-SubCell"/>
</dbReference>
<keyword evidence="9" id="KW-0732">Signal</keyword>
<dbReference type="InterPro" id="IPR004827">
    <property type="entry name" value="bZIP"/>
</dbReference>
<dbReference type="PROSITE" id="PS00036">
    <property type="entry name" value="BZIP_BASIC"/>
    <property type="match status" value="1"/>
</dbReference>
<feature type="transmembrane region" description="Helical" evidence="8">
    <location>
        <begin position="463"/>
        <end position="482"/>
    </location>
</feature>
<evidence type="ECO:0000313" key="12">
    <source>
        <dbReference type="Proteomes" id="UP000663870"/>
    </source>
</evidence>
<comment type="caution">
    <text evidence="11">The sequence shown here is derived from an EMBL/GenBank/DDBJ whole genome shotgun (WGS) entry which is preliminary data.</text>
</comment>
<proteinExistence type="predicted"/>
<evidence type="ECO:0000256" key="4">
    <source>
        <dbReference type="ARBA" id="ARBA00023163"/>
    </source>
</evidence>